<dbReference type="AlphaFoldDB" id="A0A418MHG6"/>
<dbReference type="SUPFAM" id="SSF52172">
    <property type="entry name" value="CheY-like"/>
    <property type="match status" value="1"/>
</dbReference>
<dbReference type="InterPro" id="IPR001789">
    <property type="entry name" value="Sig_transdc_resp-reg_receiver"/>
</dbReference>
<dbReference type="PANTHER" id="PTHR37299:SF1">
    <property type="entry name" value="STAGE 0 SPORULATION PROTEIN A HOMOLOG"/>
    <property type="match status" value="1"/>
</dbReference>
<sequence length="256" mass="29868">MNLLIIEDEDLTADRLEELVLQYDPTINILAKLPSVRETVQWLKETRSSGRPQPDLILMDIHLEDDLCFRIFEQVDLPVPIIFTTAFDEYMIKAFKVNSIDYLLKPVNYDSLAAALQKYQSMKRQFSQADLESLREAMGIRKVEYKTRFLINVGTRLRTIETADVAYFYSEEKITFLVTKDNQRLPIDYSLDKLTPILNPTDFFRANRQFLLSLPAIKNIHTYSNSKLKLELQPDPKTEVFISKEKVSSFKDWLDA</sequence>
<feature type="modified residue" description="4-aspartylphosphate" evidence="1">
    <location>
        <position position="60"/>
    </location>
</feature>
<dbReference type="RefSeq" id="WP_119665733.1">
    <property type="nucleotide sequence ID" value="NZ_QXED01000001.1"/>
</dbReference>
<dbReference type="Gene3D" id="2.40.50.1020">
    <property type="entry name" value="LytTr DNA-binding domain"/>
    <property type="match status" value="1"/>
</dbReference>
<keyword evidence="1" id="KW-0597">Phosphoprotein</keyword>
<dbReference type="OrthoDB" id="646623at2"/>
<evidence type="ECO:0000256" key="1">
    <source>
        <dbReference type="PROSITE-ProRule" id="PRU00169"/>
    </source>
</evidence>
<dbReference type="PROSITE" id="PS50110">
    <property type="entry name" value="RESPONSE_REGULATORY"/>
    <property type="match status" value="1"/>
</dbReference>
<keyword evidence="4" id="KW-0238">DNA-binding</keyword>
<organism evidence="4 5">
    <name type="scientific">Fibrisoma montanum</name>
    <dbReference type="NCBI Taxonomy" id="2305895"/>
    <lineage>
        <taxon>Bacteria</taxon>
        <taxon>Pseudomonadati</taxon>
        <taxon>Bacteroidota</taxon>
        <taxon>Cytophagia</taxon>
        <taxon>Cytophagales</taxon>
        <taxon>Spirosomataceae</taxon>
        <taxon>Fibrisoma</taxon>
    </lineage>
</organism>
<gene>
    <name evidence="4" type="ORF">DYU11_00715</name>
</gene>
<evidence type="ECO:0000259" key="3">
    <source>
        <dbReference type="PROSITE" id="PS50930"/>
    </source>
</evidence>
<dbReference type="PANTHER" id="PTHR37299">
    <property type="entry name" value="TRANSCRIPTIONAL REGULATOR-RELATED"/>
    <property type="match status" value="1"/>
</dbReference>
<dbReference type="Pfam" id="PF00072">
    <property type="entry name" value="Response_reg"/>
    <property type="match status" value="1"/>
</dbReference>
<dbReference type="Pfam" id="PF04397">
    <property type="entry name" value="LytTR"/>
    <property type="match status" value="1"/>
</dbReference>
<dbReference type="SMART" id="SM00448">
    <property type="entry name" value="REC"/>
    <property type="match status" value="1"/>
</dbReference>
<dbReference type="Proteomes" id="UP000283523">
    <property type="component" value="Unassembled WGS sequence"/>
</dbReference>
<feature type="domain" description="Response regulatory" evidence="2">
    <location>
        <begin position="2"/>
        <end position="120"/>
    </location>
</feature>
<feature type="domain" description="HTH LytTR-type" evidence="3">
    <location>
        <begin position="149"/>
        <end position="256"/>
    </location>
</feature>
<keyword evidence="5" id="KW-1185">Reference proteome</keyword>
<dbReference type="InterPro" id="IPR046947">
    <property type="entry name" value="LytR-like"/>
</dbReference>
<dbReference type="InterPro" id="IPR007492">
    <property type="entry name" value="LytTR_DNA-bd_dom"/>
</dbReference>
<reference evidence="4 5" key="1">
    <citation type="submission" date="2018-08" db="EMBL/GenBank/DDBJ databases">
        <title>Fibrisoma montanum sp. nov., isolated from Danxia mountain soil.</title>
        <authorList>
            <person name="Huang Y."/>
        </authorList>
    </citation>
    <scope>NUCLEOTIDE SEQUENCE [LARGE SCALE GENOMIC DNA]</scope>
    <source>
        <strain evidence="4 5">HYT19</strain>
    </source>
</reference>
<accession>A0A418MHG6</accession>
<evidence type="ECO:0000313" key="4">
    <source>
        <dbReference type="EMBL" id="RIV26876.1"/>
    </source>
</evidence>
<dbReference type="GO" id="GO:0000156">
    <property type="term" value="F:phosphorelay response regulator activity"/>
    <property type="evidence" value="ECO:0007669"/>
    <property type="project" value="InterPro"/>
</dbReference>
<comment type="caution">
    <text evidence="4">The sequence shown here is derived from an EMBL/GenBank/DDBJ whole genome shotgun (WGS) entry which is preliminary data.</text>
</comment>
<dbReference type="PROSITE" id="PS50930">
    <property type="entry name" value="HTH_LYTTR"/>
    <property type="match status" value="1"/>
</dbReference>
<protein>
    <submittedName>
        <fullName evidence="4">DNA-binding response regulator</fullName>
    </submittedName>
</protein>
<dbReference type="EMBL" id="QXED01000001">
    <property type="protein sequence ID" value="RIV26876.1"/>
    <property type="molecule type" value="Genomic_DNA"/>
</dbReference>
<evidence type="ECO:0000259" key="2">
    <source>
        <dbReference type="PROSITE" id="PS50110"/>
    </source>
</evidence>
<evidence type="ECO:0000313" key="5">
    <source>
        <dbReference type="Proteomes" id="UP000283523"/>
    </source>
</evidence>
<dbReference type="GO" id="GO:0003677">
    <property type="term" value="F:DNA binding"/>
    <property type="evidence" value="ECO:0007669"/>
    <property type="project" value="UniProtKB-KW"/>
</dbReference>
<dbReference type="InterPro" id="IPR011006">
    <property type="entry name" value="CheY-like_superfamily"/>
</dbReference>
<dbReference type="SMART" id="SM00850">
    <property type="entry name" value="LytTR"/>
    <property type="match status" value="1"/>
</dbReference>
<dbReference type="Gene3D" id="3.40.50.2300">
    <property type="match status" value="1"/>
</dbReference>
<name>A0A418MHG6_9BACT</name>
<proteinExistence type="predicted"/>